<keyword evidence="4" id="KW-1185">Reference proteome</keyword>
<evidence type="ECO:0000256" key="1">
    <source>
        <dbReference type="SAM" id="MobiDB-lite"/>
    </source>
</evidence>
<dbReference type="Proteomes" id="UP000053660">
    <property type="component" value="Unassembled WGS sequence"/>
</dbReference>
<reference evidence="3 4" key="1">
    <citation type="submission" date="2014-03" db="EMBL/GenBank/DDBJ databases">
        <title>Draft genome of the hookworm Oesophagostomum dentatum.</title>
        <authorList>
            <person name="Mitreva M."/>
        </authorList>
    </citation>
    <scope>NUCLEOTIDE SEQUENCE [LARGE SCALE GENOMIC DNA]</scope>
    <source>
        <strain evidence="3 4">OD-Hann</strain>
    </source>
</reference>
<feature type="compositionally biased region" description="Basic residues" evidence="1">
    <location>
        <begin position="1"/>
        <end position="13"/>
    </location>
</feature>
<dbReference type="EMBL" id="KN602871">
    <property type="protein sequence ID" value="KHJ79865.1"/>
    <property type="molecule type" value="Genomic_DNA"/>
</dbReference>
<sequence length="192" mass="21772">MEKKTTSHGRKARSLSDKPVWKKSVRKSREKELSKVEKSAADTKEEGFPYWIFILLLPLMGTLIMGITCFVIYMRAYDKAKKETQESSRKEQQKQIQSESIKEIERFCAGLPMSSVGKNITDSEAASGSYKPQVKEGGIGSIMRDPDLDSAAREEAPRTYKMVYKGDKWKTVDKVPSDISFHIPSETFLSAY</sequence>
<feature type="compositionally biased region" description="Basic and acidic residues" evidence="1">
    <location>
        <begin position="27"/>
        <end position="38"/>
    </location>
</feature>
<evidence type="ECO:0000313" key="4">
    <source>
        <dbReference type="Proteomes" id="UP000053660"/>
    </source>
</evidence>
<protein>
    <submittedName>
        <fullName evidence="3">Uncharacterized protein</fullName>
    </submittedName>
</protein>
<keyword evidence="2" id="KW-1133">Transmembrane helix</keyword>
<dbReference type="OrthoDB" id="5872484at2759"/>
<proteinExistence type="predicted"/>
<keyword evidence="2" id="KW-0812">Transmembrane</keyword>
<gene>
    <name evidence="3" type="ORF">OESDEN_20475</name>
</gene>
<feature type="transmembrane region" description="Helical" evidence="2">
    <location>
        <begin position="50"/>
        <end position="73"/>
    </location>
</feature>
<organism evidence="3 4">
    <name type="scientific">Oesophagostomum dentatum</name>
    <name type="common">Nodular worm</name>
    <dbReference type="NCBI Taxonomy" id="61180"/>
    <lineage>
        <taxon>Eukaryota</taxon>
        <taxon>Metazoa</taxon>
        <taxon>Ecdysozoa</taxon>
        <taxon>Nematoda</taxon>
        <taxon>Chromadorea</taxon>
        <taxon>Rhabditida</taxon>
        <taxon>Rhabditina</taxon>
        <taxon>Rhabditomorpha</taxon>
        <taxon>Strongyloidea</taxon>
        <taxon>Strongylidae</taxon>
        <taxon>Oesophagostomum</taxon>
    </lineage>
</organism>
<dbReference type="AlphaFoldDB" id="A0A0B1S9F6"/>
<keyword evidence="2" id="KW-0472">Membrane</keyword>
<feature type="region of interest" description="Disordered" evidence="1">
    <location>
        <begin position="1"/>
        <end position="38"/>
    </location>
</feature>
<name>A0A0B1S9F6_OESDE</name>
<evidence type="ECO:0000313" key="3">
    <source>
        <dbReference type="EMBL" id="KHJ79865.1"/>
    </source>
</evidence>
<accession>A0A0B1S9F6</accession>
<evidence type="ECO:0000256" key="2">
    <source>
        <dbReference type="SAM" id="Phobius"/>
    </source>
</evidence>